<sequence>MARLIVVKRIAFNVAPSIGTVLLVEGQRYEVSALNPHQRRDGKPTTLITWRGYCADCGQPFEQTSALTAKGLNRRCPQHRSPGHPVTTGGRQRKRRFLAARPPASPRLG</sequence>
<dbReference type="OrthoDB" id="8480541at2"/>
<evidence type="ECO:0000313" key="3">
    <source>
        <dbReference type="Proteomes" id="UP000065734"/>
    </source>
</evidence>
<evidence type="ECO:0000313" key="2">
    <source>
        <dbReference type="EMBL" id="CUU41682.1"/>
    </source>
</evidence>
<keyword evidence="3" id="KW-1185">Reference proteome</keyword>
<dbReference type="AlphaFoldDB" id="A0A0S4Q109"/>
<evidence type="ECO:0000256" key="1">
    <source>
        <dbReference type="SAM" id="MobiDB-lite"/>
    </source>
</evidence>
<dbReference type="EMBL" id="LN907867">
    <property type="protein sequence ID" value="CUU41682.1"/>
    <property type="molecule type" value="Genomic_DNA"/>
</dbReference>
<feature type="region of interest" description="Disordered" evidence="1">
    <location>
        <begin position="72"/>
        <end position="109"/>
    </location>
</feature>
<name>A0A0S4Q109_BLAVI</name>
<dbReference type="Proteomes" id="UP000065734">
    <property type="component" value="Chromosome I"/>
</dbReference>
<feature type="compositionally biased region" description="Basic residues" evidence="1">
    <location>
        <begin position="72"/>
        <end position="82"/>
    </location>
</feature>
<protein>
    <submittedName>
        <fullName evidence="2">Uncharacterized protein</fullName>
    </submittedName>
</protein>
<dbReference type="RefSeq" id="WP_145912058.1">
    <property type="nucleotide sequence ID" value="NZ_AP014854.2"/>
</dbReference>
<accession>A0A0S4Q109</accession>
<gene>
    <name evidence="2" type="ORF">BVIRIDIS_06750</name>
</gene>
<proteinExistence type="predicted"/>
<organism evidence="2 3">
    <name type="scientific">Blastochloris viridis</name>
    <name type="common">Rhodopseudomonas viridis</name>
    <dbReference type="NCBI Taxonomy" id="1079"/>
    <lineage>
        <taxon>Bacteria</taxon>
        <taxon>Pseudomonadati</taxon>
        <taxon>Pseudomonadota</taxon>
        <taxon>Alphaproteobacteria</taxon>
        <taxon>Hyphomicrobiales</taxon>
        <taxon>Blastochloridaceae</taxon>
        <taxon>Blastochloris</taxon>
    </lineage>
</organism>
<reference evidence="3" key="1">
    <citation type="journal article" date="2016" name="Genome Announc.">
        <title>Revised genome sequence of the purple photosynthetic bacterium Blastochloris viridis.</title>
        <authorList>
            <person name="Liu L.N."/>
            <person name="Faulkner M."/>
            <person name="Liu X."/>
            <person name="Huang F."/>
            <person name="Darby A.C."/>
            <person name="Hall N."/>
        </authorList>
    </citation>
    <scope>NUCLEOTIDE SEQUENCE [LARGE SCALE GENOMIC DNA]</scope>
    <source>
        <strain evidence="3">ATCC 19567 / DSM 133 / F</strain>
    </source>
</reference>